<keyword evidence="7" id="KW-0460">Magnesium</keyword>
<reference evidence="13 14" key="1">
    <citation type="submission" date="2020-01" db="EMBL/GenBank/DDBJ databases">
        <title>Ponticoccus aerotolerans gen. nov., sp. nov., an anaerobic bacterium and proposal of Ponticoccusceae fam. nov., Ponticoccusles ord. nov. and Ponticoccuse classis nov. in the phylum Kiritimatiellaeota.</title>
        <authorList>
            <person name="Zhou L.Y."/>
            <person name="Du Z.J."/>
        </authorList>
    </citation>
    <scope>NUCLEOTIDE SEQUENCE [LARGE SCALE GENOMIC DNA]</scope>
    <source>
        <strain evidence="13 14">S-5007</strain>
    </source>
</reference>
<dbReference type="GO" id="GO:0005524">
    <property type="term" value="F:ATP binding"/>
    <property type="evidence" value="ECO:0007669"/>
    <property type="project" value="UniProtKB-KW"/>
</dbReference>
<dbReference type="UniPathway" id="UPA00057">
    <property type="reaction ID" value="UER00098"/>
</dbReference>
<evidence type="ECO:0000313" key="13">
    <source>
        <dbReference type="EMBL" id="QHI69357.1"/>
    </source>
</evidence>
<evidence type="ECO:0000256" key="4">
    <source>
        <dbReference type="ARBA" id="ARBA00022741"/>
    </source>
</evidence>
<dbReference type="PRINTS" id="PR00959">
    <property type="entry name" value="MEVGALKINASE"/>
</dbReference>
<dbReference type="GO" id="GO:0004496">
    <property type="term" value="F:mevalonate kinase activity"/>
    <property type="evidence" value="ECO:0007669"/>
    <property type="project" value="InterPro"/>
</dbReference>
<dbReference type="GO" id="GO:0005975">
    <property type="term" value="P:carbohydrate metabolic process"/>
    <property type="evidence" value="ECO:0007669"/>
    <property type="project" value="UniProtKB-ARBA"/>
</dbReference>
<evidence type="ECO:0000313" key="14">
    <source>
        <dbReference type="Proteomes" id="UP000464954"/>
    </source>
</evidence>
<dbReference type="Pfam" id="PF08544">
    <property type="entry name" value="GHMP_kinases_C"/>
    <property type="match status" value="1"/>
</dbReference>
<dbReference type="Gene3D" id="3.30.230.10">
    <property type="match status" value="1"/>
</dbReference>
<dbReference type="AlphaFoldDB" id="A0A6P1M669"/>
<dbReference type="InterPro" id="IPR006205">
    <property type="entry name" value="Mev_gal_kin"/>
</dbReference>
<proteinExistence type="predicted"/>
<comment type="pathway">
    <text evidence="9">Isoprenoid biosynthesis; isopentenyl diphosphate biosynthesis via mevalonate pathway; isopentenyl diphosphate from (R)-mevalonate: step 1/3.</text>
</comment>
<dbReference type="PANTHER" id="PTHR43290:SF2">
    <property type="entry name" value="MEVALONATE KINASE"/>
    <property type="match status" value="1"/>
</dbReference>
<dbReference type="InterPro" id="IPR036554">
    <property type="entry name" value="GHMP_kinase_C_sf"/>
</dbReference>
<dbReference type="Pfam" id="PF00288">
    <property type="entry name" value="GHMP_kinases_N"/>
    <property type="match status" value="1"/>
</dbReference>
<evidence type="ECO:0000256" key="9">
    <source>
        <dbReference type="ARBA" id="ARBA00029438"/>
    </source>
</evidence>
<dbReference type="Pfam" id="PF10509">
    <property type="entry name" value="GalKase_gal_bdg"/>
    <property type="match status" value="1"/>
</dbReference>
<dbReference type="RefSeq" id="WP_160628539.1">
    <property type="nucleotide sequence ID" value="NZ_CP047593.1"/>
</dbReference>
<dbReference type="KEGG" id="taer:GT409_07795"/>
<gene>
    <name evidence="13" type="ORF">GT409_07795</name>
</gene>
<evidence type="ECO:0000256" key="1">
    <source>
        <dbReference type="ARBA" id="ARBA00022490"/>
    </source>
</evidence>
<dbReference type="InterPro" id="IPR014721">
    <property type="entry name" value="Ribsml_uS5_D2-typ_fold_subgr"/>
</dbReference>
<evidence type="ECO:0000259" key="10">
    <source>
        <dbReference type="Pfam" id="PF00288"/>
    </source>
</evidence>
<dbReference type="InterPro" id="IPR019539">
    <property type="entry name" value="GalKase_N"/>
</dbReference>
<keyword evidence="8" id="KW-0443">Lipid metabolism</keyword>
<dbReference type="InterPro" id="IPR020568">
    <property type="entry name" value="Ribosomal_Su5_D2-typ_SF"/>
</dbReference>
<keyword evidence="5 13" id="KW-0418">Kinase</keyword>
<evidence type="ECO:0000256" key="5">
    <source>
        <dbReference type="ARBA" id="ARBA00022777"/>
    </source>
</evidence>
<feature type="domain" description="Galactokinase N-terminal" evidence="12">
    <location>
        <begin position="9"/>
        <end position="43"/>
    </location>
</feature>
<keyword evidence="6" id="KW-0067">ATP-binding</keyword>
<dbReference type="SUPFAM" id="SSF55060">
    <property type="entry name" value="GHMP Kinase, C-terminal domain"/>
    <property type="match status" value="1"/>
</dbReference>
<dbReference type="Gene3D" id="3.30.70.890">
    <property type="entry name" value="GHMP kinase, C-terminal domain"/>
    <property type="match status" value="1"/>
</dbReference>
<evidence type="ECO:0000256" key="2">
    <source>
        <dbReference type="ARBA" id="ARBA00022516"/>
    </source>
</evidence>
<sequence length="295" mass="32045">MNQLLIKTSAPGSLMLLGEHAVLHGRRALVCAIDRRMTVSLSPLAKPVLKIDSALGQYESPLADLADHPDFRFVLDAVKQYPLERGIELKIESEFSSDIGFGSSAAVTVATHAALIGNIQNKIDLFKRALATVHRVQGRGSGSDVAASVFGGVVAYRADPQEIHPVCEEFPLTAVYSGSKMKTVDVIRYLEEKRAHNADYFERIFDRMDASVGEVMEDFSRLGDMLVLNQKLMAEMGLCNAALADIIQRFGEQKVPAKISGSGLGDCAIGLGDFPESGTYKKYALRVVTQGVQLD</sequence>
<dbReference type="Proteomes" id="UP000464954">
    <property type="component" value="Chromosome"/>
</dbReference>
<name>A0A6P1M669_9BACT</name>
<organism evidence="13 14">
    <name type="scientific">Tichowtungia aerotolerans</name>
    <dbReference type="NCBI Taxonomy" id="2697043"/>
    <lineage>
        <taxon>Bacteria</taxon>
        <taxon>Pseudomonadati</taxon>
        <taxon>Kiritimatiellota</taxon>
        <taxon>Tichowtungiia</taxon>
        <taxon>Tichowtungiales</taxon>
        <taxon>Tichowtungiaceae</taxon>
        <taxon>Tichowtungia</taxon>
    </lineage>
</organism>
<protein>
    <submittedName>
        <fullName evidence="13">GHMP kinase</fullName>
    </submittedName>
</protein>
<dbReference type="EMBL" id="CP047593">
    <property type="protein sequence ID" value="QHI69357.1"/>
    <property type="molecule type" value="Genomic_DNA"/>
</dbReference>
<evidence type="ECO:0000259" key="11">
    <source>
        <dbReference type="Pfam" id="PF08544"/>
    </source>
</evidence>
<dbReference type="PANTHER" id="PTHR43290">
    <property type="entry name" value="MEVALONATE KINASE"/>
    <property type="match status" value="1"/>
</dbReference>
<evidence type="ECO:0000256" key="8">
    <source>
        <dbReference type="ARBA" id="ARBA00023098"/>
    </source>
</evidence>
<dbReference type="InterPro" id="IPR006204">
    <property type="entry name" value="GHMP_kinase_N_dom"/>
</dbReference>
<keyword evidence="2" id="KW-0444">Lipid biosynthesis</keyword>
<dbReference type="InterPro" id="IPR013750">
    <property type="entry name" value="GHMP_kinase_C_dom"/>
</dbReference>
<keyword evidence="4" id="KW-0547">Nucleotide-binding</keyword>
<dbReference type="SUPFAM" id="SSF54211">
    <property type="entry name" value="Ribosomal protein S5 domain 2-like"/>
    <property type="match status" value="1"/>
</dbReference>
<dbReference type="GO" id="GO:0005737">
    <property type="term" value="C:cytoplasm"/>
    <property type="evidence" value="ECO:0007669"/>
    <property type="project" value="InterPro"/>
</dbReference>
<evidence type="ECO:0000256" key="7">
    <source>
        <dbReference type="ARBA" id="ARBA00022842"/>
    </source>
</evidence>
<feature type="domain" description="GHMP kinase C-terminal" evidence="11">
    <location>
        <begin position="217"/>
        <end position="272"/>
    </location>
</feature>
<evidence type="ECO:0000256" key="3">
    <source>
        <dbReference type="ARBA" id="ARBA00022679"/>
    </source>
</evidence>
<evidence type="ECO:0000256" key="6">
    <source>
        <dbReference type="ARBA" id="ARBA00022840"/>
    </source>
</evidence>
<keyword evidence="1" id="KW-0963">Cytoplasm</keyword>
<keyword evidence="14" id="KW-1185">Reference proteome</keyword>
<keyword evidence="3" id="KW-0808">Transferase</keyword>
<feature type="domain" description="GHMP kinase N-terminal" evidence="10">
    <location>
        <begin position="76"/>
        <end position="152"/>
    </location>
</feature>
<dbReference type="GO" id="GO:0019287">
    <property type="term" value="P:isopentenyl diphosphate biosynthetic process, mevalonate pathway"/>
    <property type="evidence" value="ECO:0007669"/>
    <property type="project" value="UniProtKB-UniPathway"/>
</dbReference>
<evidence type="ECO:0000259" key="12">
    <source>
        <dbReference type="Pfam" id="PF10509"/>
    </source>
</evidence>
<accession>A0A6P1M669</accession>